<name>A0A2J7ZZ77_9CHLO</name>
<dbReference type="EMBL" id="PGGS01000295">
    <property type="protein sequence ID" value="PNH05579.1"/>
    <property type="molecule type" value="Genomic_DNA"/>
</dbReference>
<dbReference type="Proteomes" id="UP000236333">
    <property type="component" value="Unassembled WGS sequence"/>
</dbReference>
<protein>
    <submittedName>
        <fullName evidence="1">Uncharacterized protein</fullName>
    </submittedName>
</protein>
<dbReference type="AlphaFoldDB" id="A0A2J7ZZ77"/>
<reference evidence="1 2" key="1">
    <citation type="journal article" date="2017" name="Mol. Biol. Evol.">
        <title>The 4-celled Tetrabaena socialis nuclear genome reveals the essential components for genetic control of cell number at the origin of multicellularity in the volvocine lineage.</title>
        <authorList>
            <person name="Featherston J."/>
            <person name="Arakaki Y."/>
            <person name="Hanschen E.R."/>
            <person name="Ferris P.J."/>
            <person name="Michod R.E."/>
            <person name="Olson B.J.S.C."/>
            <person name="Nozaki H."/>
            <person name="Durand P.M."/>
        </authorList>
    </citation>
    <scope>NUCLEOTIDE SEQUENCE [LARGE SCALE GENOMIC DNA]</scope>
    <source>
        <strain evidence="1 2">NIES-571</strain>
    </source>
</reference>
<proteinExistence type="predicted"/>
<feature type="non-terminal residue" evidence="1">
    <location>
        <position position="124"/>
    </location>
</feature>
<organism evidence="1 2">
    <name type="scientific">Tetrabaena socialis</name>
    <dbReference type="NCBI Taxonomy" id="47790"/>
    <lineage>
        <taxon>Eukaryota</taxon>
        <taxon>Viridiplantae</taxon>
        <taxon>Chlorophyta</taxon>
        <taxon>core chlorophytes</taxon>
        <taxon>Chlorophyceae</taxon>
        <taxon>CS clade</taxon>
        <taxon>Chlamydomonadales</taxon>
        <taxon>Tetrabaenaceae</taxon>
        <taxon>Tetrabaena</taxon>
    </lineage>
</organism>
<keyword evidence="2" id="KW-1185">Reference proteome</keyword>
<evidence type="ECO:0000313" key="1">
    <source>
        <dbReference type="EMBL" id="PNH05579.1"/>
    </source>
</evidence>
<sequence>MALAGLLRRGPLSSCRSSAGGLQLLLGGSSLGLRRRQRLCCHAGLMTAPSVGNAPQQSTAFSSLRSVSYDELDLDTSIAYELYQGPLVRWSHTDATHVPPTAVMVHGILGNRKNMSGFAKMLVE</sequence>
<comment type="caution">
    <text evidence="1">The sequence shown here is derived from an EMBL/GenBank/DDBJ whole genome shotgun (WGS) entry which is preliminary data.</text>
</comment>
<evidence type="ECO:0000313" key="2">
    <source>
        <dbReference type="Proteomes" id="UP000236333"/>
    </source>
</evidence>
<gene>
    <name evidence="1" type="ORF">TSOC_008139</name>
</gene>
<accession>A0A2J7ZZ77</accession>
<dbReference type="OrthoDB" id="8119704at2759"/>